<dbReference type="Proteomes" id="UP000236291">
    <property type="component" value="Unassembled WGS sequence"/>
</dbReference>
<name>A0A2K3LWG5_TRIPR</name>
<organism evidence="1 2">
    <name type="scientific">Trifolium pratense</name>
    <name type="common">Red clover</name>
    <dbReference type="NCBI Taxonomy" id="57577"/>
    <lineage>
        <taxon>Eukaryota</taxon>
        <taxon>Viridiplantae</taxon>
        <taxon>Streptophyta</taxon>
        <taxon>Embryophyta</taxon>
        <taxon>Tracheophyta</taxon>
        <taxon>Spermatophyta</taxon>
        <taxon>Magnoliopsida</taxon>
        <taxon>eudicotyledons</taxon>
        <taxon>Gunneridae</taxon>
        <taxon>Pentapetalae</taxon>
        <taxon>rosids</taxon>
        <taxon>fabids</taxon>
        <taxon>Fabales</taxon>
        <taxon>Fabaceae</taxon>
        <taxon>Papilionoideae</taxon>
        <taxon>50 kb inversion clade</taxon>
        <taxon>NPAAA clade</taxon>
        <taxon>Hologalegina</taxon>
        <taxon>IRL clade</taxon>
        <taxon>Trifolieae</taxon>
        <taxon>Trifolium</taxon>
    </lineage>
</organism>
<dbReference type="EMBL" id="ASHM01042893">
    <property type="protein sequence ID" value="PNX82876.1"/>
    <property type="molecule type" value="Genomic_DNA"/>
</dbReference>
<gene>
    <name evidence="1" type="ORF">L195_g038913</name>
</gene>
<dbReference type="AlphaFoldDB" id="A0A2K3LWG5"/>
<sequence>RVLLGMLIALPVALIYYLILSL</sequence>
<accession>A0A2K3LWG5</accession>
<comment type="caution">
    <text evidence="1">The sequence shown here is derived from an EMBL/GenBank/DDBJ whole genome shotgun (WGS) entry which is preliminary data.</text>
</comment>
<evidence type="ECO:0000313" key="2">
    <source>
        <dbReference type="Proteomes" id="UP000236291"/>
    </source>
</evidence>
<evidence type="ECO:0000313" key="1">
    <source>
        <dbReference type="EMBL" id="PNX82876.1"/>
    </source>
</evidence>
<reference evidence="1 2" key="1">
    <citation type="journal article" date="2014" name="Am. J. Bot.">
        <title>Genome assembly and annotation for red clover (Trifolium pratense; Fabaceae).</title>
        <authorList>
            <person name="Istvanek J."/>
            <person name="Jaros M."/>
            <person name="Krenek A."/>
            <person name="Repkova J."/>
        </authorList>
    </citation>
    <scope>NUCLEOTIDE SEQUENCE [LARGE SCALE GENOMIC DNA]</scope>
    <source>
        <strain evidence="2">cv. Tatra</strain>
        <tissue evidence="1">Young leaves</tissue>
    </source>
</reference>
<feature type="non-terminal residue" evidence="1">
    <location>
        <position position="1"/>
    </location>
</feature>
<protein>
    <submittedName>
        <fullName evidence="1">Uncharacterized protein</fullName>
    </submittedName>
</protein>
<reference evidence="1 2" key="2">
    <citation type="journal article" date="2017" name="Front. Plant Sci.">
        <title>Gene Classification and Mining of Molecular Markers Useful in Red Clover (Trifolium pratense) Breeding.</title>
        <authorList>
            <person name="Istvanek J."/>
            <person name="Dluhosova J."/>
            <person name="Dluhos P."/>
            <person name="Patkova L."/>
            <person name="Nedelnik J."/>
            <person name="Repkova J."/>
        </authorList>
    </citation>
    <scope>NUCLEOTIDE SEQUENCE [LARGE SCALE GENOMIC DNA]</scope>
    <source>
        <strain evidence="2">cv. Tatra</strain>
        <tissue evidence="1">Young leaves</tissue>
    </source>
</reference>
<proteinExistence type="predicted"/>